<evidence type="ECO:0000256" key="1">
    <source>
        <dbReference type="SAM" id="MobiDB-lite"/>
    </source>
</evidence>
<feature type="compositionally biased region" description="Low complexity" evidence="1">
    <location>
        <begin position="67"/>
        <end position="76"/>
    </location>
</feature>
<dbReference type="AlphaFoldDB" id="A0A485PCH9"/>
<feature type="compositionally biased region" description="Low complexity" evidence="1">
    <location>
        <begin position="33"/>
        <end position="47"/>
    </location>
</feature>
<feature type="region of interest" description="Disordered" evidence="1">
    <location>
        <begin position="33"/>
        <end position="86"/>
    </location>
</feature>
<keyword evidence="3" id="KW-1185">Reference proteome</keyword>
<evidence type="ECO:0000313" key="2">
    <source>
        <dbReference type="EMBL" id="VFV42487.1"/>
    </source>
</evidence>
<feature type="non-terminal residue" evidence="2">
    <location>
        <position position="1"/>
    </location>
</feature>
<sequence>HGSAVQVAPNVLGSMMTPSTAFLGKLNKMSENSLPSFSSKLRSSTLSAPGKVQWTHQARHRRREEGLPGLRVPVVGGTAGRGVSRDGHLADWSEKTVQSTCQARHRLREECISGP</sequence>
<accession>A0A485PCH9</accession>
<gene>
    <name evidence="2" type="ORF">LYPA_23C022940</name>
</gene>
<proteinExistence type="predicted"/>
<evidence type="ECO:0000313" key="3">
    <source>
        <dbReference type="Proteomes" id="UP000386466"/>
    </source>
</evidence>
<reference evidence="2 3" key="1">
    <citation type="submission" date="2019-01" db="EMBL/GenBank/DDBJ databases">
        <authorList>
            <person name="Alioto T."/>
            <person name="Alioto T."/>
        </authorList>
    </citation>
    <scope>NUCLEOTIDE SEQUENCE [LARGE SCALE GENOMIC DNA]</scope>
</reference>
<name>A0A485PCH9_LYNPA</name>
<dbReference type="Proteomes" id="UP000386466">
    <property type="component" value="Unassembled WGS sequence"/>
</dbReference>
<organism evidence="2 3">
    <name type="scientific">Lynx pardinus</name>
    <name type="common">Iberian lynx</name>
    <name type="synonym">Felis pardina</name>
    <dbReference type="NCBI Taxonomy" id="191816"/>
    <lineage>
        <taxon>Eukaryota</taxon>
        <taxon>Metazoa</taxon>
        <taxon>Chordata</taxon>
        <taxon>Craniata</taxon>
        <taxon>Vertebrata</taxon>
        <taxon>Euteleostomi</taxon>
        <taxon>Mammalia</taxon>
        <taxon>Eutheria</taxon>
        <taxon>Laurasiatheria</taxon>
        <taxon>Carnivora</taxon>
        <taxon>Feliformia</taxon>
        <taxon>Felidae</taxon>
        <taxon>Felinae</taxon>
        <taxon>Lynx</taxon>
    </lineage>
</organism>
<protein>
    <submittedName>
        <fullName evidence="2">Uncharacterized protein</fullName>
    </submittedName>
</protein>
<feature type="non-terminal residue" evidence="2">
    <location>
        <position position="115"/>
    </location>
</feature>
<dbReference type="EMBL" id="CAAGRJ010032074">
    <property type="protein sequence ID" value="VFV42487.1"/>
    <property type="molecule type" value="Genomic_DNA"/>
</dbReference>